<dbReference type="OrthoDB" id="4059220at2759"/>
<proteinExistence type="predicted"/>
<protein>
    <submittedName>
        <fullName evidence="2">Uncharacterized protein</fullName>
    </submittedName>
</protein>
<dbReference type="GeneID" id="11472604"/>
<organism evidence="2 3">
    <name type="scientific">Eremothecium cymbalariae (strain CBS 270.75 / DBVPG 7215 / KCTC 17166 / NRRL Y-17582)</name>
    <name type="common">Yeast</name>
    <dbReference type="NCBI Taxonomy" id="931890"/>
    <lineage>
        <taxon>Eukaryota</taxon>
        <taxon>Fungi</taxon>
        <taxon>Dikarya</taxon>
        <taxon>Ascomycota</taxon>
        <taxon>Saccharomycotina</taxon>
        <taxon>Saccharomycetes</taxon>
        <taxon>Saccharomycetales</taxon>
        <taxon>Saccharomycetaceae</taxon>
        <taxon>Eremothecium</taxon>
    </lineage>
</organism>
<dbReference type="Proteomes" id="UP000006790">
    <property type="component" value="Chromosome 1"/>
</dbReference>
<feature type="compositionally biased region" description="Polar residues" evidence="1">
    <location>
        <begin position="260"/>
        <end position="274"/>
    </location>
</feature>
<dbReference type="InParanoid" id="G8JN84"/>
<dbReference type="KEGG" id="erc:Ecym_1310"/>
<dbReference type="AlphaFoldDB" id="G8JN84"/>
<feature type="region of interest" description="Disordered" evidence="1">
    <location>
        <begin position="256"/>
        <end position="289"/>
    </location>
</feature>
<evidence type="ECO:0000313" key="3">
    <source>
        <dbReference type="Proteomes" id="UP000006790"/>
    </source>
</evidence>
<dbReference type="HOGENOM" id="CLU_658843_0_0_1"/>
<dbReference type="RefSeq" id="XP_003644365.1">
    <property type="nucleotide sequence ID" value="XM_003644317.1"/>
</dbReference>
<dbReference type="EMBL" id="CP002497">
    <property type="protein sequence ID" value="AET37548.1"/>
    <property type="molecule type" value="Genomic_DNA"/>
</dbReference>
<keyword evidence="3" id="KW-1185">Reference proteome</keyword>
<evidence type="ECO:0000256" key="1">
    <source>
        <dbReference type="SAM" id="MobiDB-lite"/>
    </source>
</evidence>
<sequence length="413" mass="45815">MAQRGRVDRAPGVAAAHAHPHVRQLYELMYNGGAVGTVTLRQDLPRHGSIDPSNVVCTLVELYQAIPGDIPLIKTHSIAGWVFLNEVEPGNLIVWGKNDMRPIVDPMDIAAHQEQAALLSGVGYGHWSELEDVAAAAAAAAAGTAPVTNGTHSHASSSDSHVGSIVGGRGSGELAHHSHQHQHAHEHRHNGLGSIARFDSAPPGIMEFQSPEQVKDYIQRIYAFQERIGIVCLKTKDYKSKVTRIDFGCEFYGTRAGKSATPNEPSPGSGTNNGDSDEHRTRSTHHLGSGTKRCPFFIRYRYQSAKDNYYLDEACSNLDHDHDRVDVWNYNTNKRLLIKEYKRQLVQLMSTSDNVSSGDVIRLLVSEASKDDLYKGYFSNNTRKKDFAKAMRKNCEYFRRSYLDKRGFDGQVT</sequence>
<name>G8JN84_ERECY</name>
<feature type="region of interest" description="Disordered" evidence="1">
    <location>
        <begin position="146"/>
        <end position="177"/>
    </location>
</feature>
<dbReference type="OMA" id="NCEYFRR"/>
<reference evidence="3" key="1">
    <citation type="journal article" date="2012" name="G3 (Bethesda)">
        <title>Pichia sorbitophila, an interspecies yeast hybrid reveals early steps of genome resolution following polyploidization.</title>
        <authorList>
            <person name="Leh Louis V."/>
            <person name="Despons L."/>
            <person name="Friedrich A."/>
            <person name="Martin T."/>
            <person name="Durrens P."/>
            <person name="Casaregola S."/>
            <person name="Neuveglise C."/>
            <person name="Fairhead C."/>
            <person name="Marck C."/>
            <person name="Cruz J.A."/>
            <person name="Straub M.L."/>
            <person name="Kugler V."/>
            <person name="Sacerdot C."/>
            <person name="Uzunov Z."/>
            <person name="Thierry A."/>
            <person name="Weiss S."/>
            <person name="Bleykasten C."/>
            <person name="De Montigny J."/>
            <person name="Jacques N."/>
            <person name="Jung P."/>
            <person name="Lemaire M."/>
            <person name="Mallet S."/>
            <person name="Morel G."/>
            <person name="Richard G.F."/>
            <person name="Sarkar A."/>
            <person name="Savel G."/>
            <person name="Schacherer J."/>
            <person name="Seret M.L."/>
            <person name="Talla E."/>
            <person name="Samson G."/>
            <person name="Jubin C."/>
            <person name="Poulain J."/>
            <person name="Vacherie B."/>
            <person name="Barbe V."/>
            <person name="Pelletier E."/>
            <person name="Sherman D.J."/>
            <person name="Westhof E."/>
            <person name="Weissenbach J."/>
            <person name="Baret P.V."/>
            <person name="Wincker P."/>
            <person name="Gaillardin C."/>
            <person name="Dujon B."/>
            <person name="Souciet J.L."/>
        </authorList>
    </citation>
    <scope>NUCLEOTIDE SEQUENCE [LARGE SCALE GENOMIC DNA]</scope>
    <source>
        <strain evidence="3">CBS 270.75 / DBVPG 7215 / KCTC 17166 / NRRL Y-17582</strain>
    </source>
</reference>
<gene>
    <name evidence="2" type="ordered locus">Ecym_1310</name>
</gene>
<evidence type="ECO:0000313" key="2">
    <source>
        <dbReference type="EMBL" id="AET37548.1"/>
    </source>
</evidence>
<accession>G8JN84</accession>
<feature type="compositionally biased region" description="Low complexity" evidence="1">
    <location>
        <begin position="152"/>
        <end position="164"/>
    </location>
</feature>